<keyword evidence="2" id="KW-1185">Reference proteome</keyword>
<reference evidence="1 2" key="1">
    <citation type="submission" date="2020-10" db="EMBL/GenBank/DDBJ databases">
        <title>Sequencing the genomes of 1000 actinobacteria strains.</title>
        <authorList>
            <person name="Klenk H.-P."/>
        </authorList>
    </citation>
    <scope>NUCLEOTIDE SEQUENCE [LARGE SCALE GENOMIC DNA]</scope>
    <source>
        <strain evidence="1 2">DSM 46661</strain>
    </source>
</reference>
<sequence length="388" mass="42230">MSSRRGGAAAVLAAAPRVPAGDVPAWLTGLLTECPGPDAASASAAWAGIGEHWIARWCAITGTPAPAMDDAIRDFIQTMRGEGDLSEVQLAQVCHAIDPGRGHTLADGAGSAIERFLWRVRPWLPLWVSFAHWVVRWCVHRRRRHVLFLARDMLTTYLTARRLDLKLSTGLDIRLAHASRADHGALADVLGLREGEWFEPERVALVDSGCYGTVMSRLAGQIDAGTSAEEEAACLFYFSRNPKIFGYLNYLLSPSILELDIAGTDVADFVIYAGDLLEAMPKPYRVVRTESGLAAEPQDLLTFCLGMAVLKEVDDFVAAGPLISIPQAQRRALELYNAYANASGNRMHADSLLFHTPAPQQLPADYGFEALDFQSFPPQNEIFGSAPG</sequence>
<proteinExistence type="predicted"/>
<name>A0ABR9L074_9PSEU</name>
<dbReference type="EMBL" id="JADBEJ010000001">
    <property type="protein sequence ID" value="MBE1573776.1"/>
    <property type="molecule type" value="Genomic_DNA"/>
</dbReference>
<protein>
    <submittedName>
        <fullName evidence="1">Uncharacterized protein</fullName>
    </submittedName>
</protein>
<comment type="caution">
    <text evidence="1">The sequence shown here is derived from an EMBL/GenBank/DDBJ whole genome shotgun (WGS) entry which is preliminary data.</text>
</comment>
<accession>A0ABR9L074</accession>
<dbReference type="Proteomes" id="UP000656548">
    <property type="component" value="Unassembled WGS sequence"/>
</dbReference>
<dbReference type="RefSeq" id="WP_192741541.1">
    <property type="nucleotide sequence ID" value="NZ_JADBEJ010000001.1"/>
</dbReference>
<evidence type="ECO:0000313" key="1">
    <source>
        <dbReference type="EMBL" id="MBE1573776.1"/>
    </source>
</evidence>
<organism evidence="1 2">
    <name type="scientific">Amycolatopsis roodepoortensis</name>
    <dbReference type="NCBI Taxonomy" id="700274"/>
    <lineage>
        <taxon>Bacteria</taxon>
        <taxon>Bacillati</taxon>
        <taxon>Actinomycetota</taxon>
        <taxon>Actinomycetes</taxon>
        <taxon>Pseudonocardiales</taxon>
        <taxon>Pseudonocardiaceae</taxon>
        <taxon>Amycolatopsis</taxon>
    </lineage>
</organism>
<evidence type="ECO:0000313" key="2">
    <source>
        <dbReference type="Proteomes" id="UP000656548"/>
    </source>
</evidence>
<gene>
    <name evidence="1" type="ORF">H4W30_000805</name>
</gene>